<evidence type="ECO:0000313" key="4">
    <source>
        <dbReference type="Proteomes" id="UP001242368"/>
    </source>
</evidence>
<dbReference type="Gene3D" id="1.20.1600.10">
    <property type="entry name" value="Outer membrane efflux proteins (OEP)"/>
    <property type="match status" value="1"/>
</dbReference>
<feature type="non-terminal residue" evidence="3">
    <location>
        <position position="1"/>
    </location>
</feature>
<dbReference type="SUPFAM" id="SSF56954">
    <property type="entry name" value="Outer membrane efflux proteins (OEP)"/>
    <property type="match status" value="1"/>
</dbReference>
<organism evidence="3 4">
    <name type="scientific">Paenimyroides ceti</name>
    <dbReference type="NCBI Taxonomy" id="395087"/>
    <lineage>
        <taxon>Bacteria</taxon>
        <taxon>Pseudomonadati</taxon>
        <taxon>Bacteroidota</taxon>
        <taxon>Flavobacteriia</taxon>
        <taxon>Flavobacteriales</taxon>
        <taxon>Flavobacteriaceae</taxon>
        <taxon>Paenimyroides</taxon>
    </lineage>
</organism>
<dbReference type="Pfam" id="PF02321">
    <property type="entry name" value="OEP"/>
    <property type="match status" value="1"/>
</dbReference>
<gene>
    <name evidence="3" type="ORF">QW060_22970</name>
</gene>
<dbReference type="EMBL" id="JAUFQU010000060">
    <property type="protein sequence ID" value="MDN3709807.1"/>
    <property type="molecule type" value="Genomic_DNA"/>
</dbReference>
<dbReference type="InterPro" id="IPR003423">
    <property type="entry name" value="OMP_efflux"/>
</dbReference>
<dbReference type="PANTHER" id="PTHR30203">
    <property type="entry name" value="OUTER MEMBRANE CATION EFFLUX PROTEIN"/>
    <property type="match status" value="1"/>
</dbReference>
<feature type="coiled-coil region" evidence="2">
    <location>
        <begin position="257"/>
        <end position="302"/>
    </location>
</feature>
<proteinExistence type="inferred from homology"/>
<sequence length="364" mass="42677">QTLANNPNLTIGEVNLWRNNPHEEMPYLFGRYGKTQQVSLELEQVIETAGKRKKRIALQQVHTQNAVLNFEELLRNLKFSLRSTIIELEKIQLEEQLLKNSLDIFEDLLISYKKQSELKNLSRADYLRIQTEYIQFKEDYTSLLSNKNNLVYDLKVYLGDTTEDSFEIYQPLMVSDKLSRKLPMDLVEEALANRSDFKLIKQQKEIAHKELDIEKAARIPDVTVGLGYDRGGNIMQDFVGLSISFDLPLLNKNQGNIRKAQVEIEKSFNEERKMNNEIVNEVNRLKKQLIIYESVLKEYTDEDQLSVTEMMNNYVKNFKQSRISLIEFLDFSDSYLKSQQAFLNQKEQYLKTFEELQFIVGKDL</sequence>
<keyword evidence="2" id="KW-0175">Coiled coil</keyword>
<name>A0ABT8D3E1_9FLAO</name>
<comment type="similarity">
    <text evidence="1">Belongs to the outer membrane factor (OMF) (TC 1.B.17) family.</text>
</comment>
<comment type="caution">
    <text evidence="3">The sequence shown here is derived from an EMBL/GenBank/DDBJ whole genome shotgun (WGS) entry which is preliminary data.</text>
</comment>
<dbReference type="RefSeq" id="WP_290365238.1">
    <property type="nucleotide sequence ID" value="NZ_JAUFQU010000060.1"/>
</dbReference>
<keyword evidence="4" id="KW-1185">Reference proteome</keyword>
<evidence type="ECO:0000313" key="3">
    <source>
        <dbReference type="EMBL" id="MDN3709807.1"/>
    </source>
</evidence>
<reference evidence="4" key="1">
    <citation type="journal article" date="2019" name="Int. J. Syst. Evol. Microbiol.">
        <title>The Global Catalogue of Microorganisms (GCM) 10K type strain sequencing project: providing services to taxonomists for standard genome sequencing and annotation.</title>
        <authorList>
            <consortium name="The Broad Institute Genomics Platform"/>
            <consortium name="The Broad Institute Genome Sequencing Center for Infectious Disease"/>
            <person name="Wu L."/>
            <person name="Ma J."/>
        </authorList>
    </citation>
    <scope>NUCLEOTIDE SEQUENCE [LARGE SCALE GENOMIC DNA]</scope>
    <source>
        <strain evidence="4">CECT 7184</strain>
    </source>
</reference>
<dbReference type="Proteomes" id="UP001242368">
    <property type="component" value="Unassembled WGS sequence"/>
</dbReference>
<dbReference type="InterPro" id="IPR010131">
    <property type="entry name" value="MdtP/NodT-like"/>
</dbReference>
<evidence type="ECO:0000256" key="2">
    <source>
        <dbReference type="SAM" id="Coils"/>
    </source>
</evidence>
<accession>A0ABT8D3E1</accession>
<protein>
    <submittedName>
        <fullName evidence="3">TolC family protein</fullName>
    </submittedName>
</protein>
<dbReference type="PANTHER" id="PTHR30203:SF23">
    <property type="entry name" value="OUTER MEMBRANE EFFLUX PROTEIN"/>
    <property type="match status" value="1"/>
</dbReference>
<evidence type="ECO:0000256" key="1">
    <source>
        <dbReference type="ARBA" id="ARBA00007613"/>
    </source>
</evidence>